<accession>A0A7D7A4D1</accession>
<dbReference type="RefSeq" id="WP_181602102.1">
    <property type="nucleotide sequence ID" value="NZ_CP059378.1"/>
</dbReference>
<evidence type="ECO:0000256" key="1">
    <source>
        <dbReference type="SAM" id="Phobius"/>
    </source>
</evidence>
<dbReference type="KEGG" id="cint:HZF06_01145"/>
<proteinExistence type="predicted"/>
<feature type="transmembrane region" description="Helical" evidence="1">
    <location>
        <begin position="30"/>
        <end position="45"/>
    </location>
</feature>
<sequence>MKKSNVCLIDIMVIILGMVMILFVKNSTRFLGVGLISLAFTYLLRDRYNIIKKLK</sequence>
<protein>
    <submittedName>
        <fullName evidence="2">Uncharacterized protein</fullName>
    </submittedName>
</protein>
<dbReference type="Proteomes" id="UP000512286">
    <property type="component" value="Chromosome"/>
</dbReference>
<feature type="transmembrane region" description="Helical" evidence="1">
    <location>
        <begin position="7"/>
        <end position="24"/>
    </location>
</feature>
<name>A0A7D7A4D1_9CLOT</name>
<keyword evidence="1" id="KW-0812">Transmembrane</keyword>
<keyword evidence="1" id="KW-1133">Transmembrane helix</keyword>
<evidence type="ECO:0000313" key="2">
    <source>
        <dbReference type="EMBL" id="QLY80220.1"/>
    </source>
</evidence>
<dbReference type="AlphaFoldDB" id="A0A7D7A4D1"/>
<evidence type="ECO:0000313" key="3">
    <source>
        <dbReference type="Proteomes" id="UP000512286"/>
    </source>
</evidence>
<reference evidence="2 3" key="1">
    <citation type="submission" date="2020-07" db="EMBL/GenBank/DDBJ databases">
        <title>Electron transfer.</title>
        <authorList>
            <person name="Huang L."/>
            <person name="Liu X."/>
            <person name="Zhou S."/>
        </authorList>
    </citation>
    <scope>NUCLEOTIDE SEQUENCE [LARGE SCALE GENOMIC DNA]</scope>
    <source>
        <strain evidence="2 3">Lx1</strain>
    </source>
</reference>
<gene>
    <name evidence="2" type="ORF">HZF06_01145</name>
</gene>
<keyword evidence="1" id="KW-0472">Membrane</keyword>
<dbReference type="EMBL" id="CP059378">
    <property type="protein sequence ID" value="QLY80220.1"/>
    <property type="molecule type" value="Genomic_DNA"/>
</dbReference>
<organism evidence="2 3">
    <name type="scientific">Clostridium intestinale</name>
    <dbReference type="NCBI Taxonomy" id="36845"/>
    <lineage>
        <taxon>Bacteria</taxon>
        <taxon>Bacillati</taxon>
        <taxon>Bacillota</taxon>
        <taxon>Clostridia</taxon>
        <taxon>Eubacteriales</taxon>
        <taxon>Clostridiaceae</taxon>
        <taxon>Clostridium</taxon>
    </lineage>
</organism>